<accession>A0ABP8V721</accession>
<keyword evidence="3" id="KW-0238">DNA-binding</keyword>
<evidence type="ECO:0000256" key="3">
    <source>
        <dbReference type="ARBA" id="ARBA00023125"/>
    </source>
</evidence>
<gene>
    <name evidence="6" type="ORF">GCM10023116_40940</name>
</gene>
<dbReference type="CDD" id="cd08422">
    <property type="entry name" value="PBP2_CrgA_like"/>
    <property type="match status" value="1"/>
</dbReference>
<dbReference type="PANTHER" id="PTHR30537">
    <property type="entry name" value="HTH-TYPE TRANSCRIPTIONAL REGULATOR"/>
    <property type="match status" value="1"/>
</dbReference>
<dbReference type="PANTHER" id="PTHR30537:SF68">
    <property type="entry name" value="TRANSCRIPTIONAL REGULATOR-RELATED"/>
    <property type="match status" value="1"/>
</dbReference>
<comment type="caution">
    <text evidence="6">The sequence shown here is derived from an EMBL/GenBank/DDBJ whole genome shotgun (WGS) entry which is preliminary data.</text>
</comment>
<dbReference type="Pfam" id="PF03466">
    <property type="entry name" value="LysR_substrate"/>
    <property type="match status" value="1"/>
</dbReference>
<evidence type="ECO:0000259" key="5">
    <source>
        <dbReference type="PROSITE" id="PS50931"/>
    </source>
</evidence>
<keyword evidence="2" id="KW-0805">Transcription regulation</keyword>
<evidence type="ECO:0000256" key="4">
    <source>
        <dbReference type="ARBA" id="ARBA00023163"/>
    </source>
</evidence>
<evidence type="ECO:0000313" key="6">
    <source>
        <dbReference type="EMBL" id="GAA4651810.1"/>
    </source>
</evidence>
<dbReference type="RefSeq" id="WP_345198260.1">
    <property type="nucleotide sequence ID" value="NZ_BAABFL010000463.1"/>
</dbReference>
<organism evidence="6 7">
    <name type="scientific">Kistimonas scapharcae</name>
    <dbReference type="NCBI Taxonomy" id="1036133"/>
    <lineage>
        <taxon>Bacteria</taxon>
        <taxon>Pseudomonadati</taxon>
        <taxon>Pseudomonadota</taxon>
        <taxon>Gammaproteobacteria</taxon>
        <taxon>Oceanospirillales</taxon>
        <taxon>Endozoicomonadaceae</taxon>
        <taxon>Kistimonas</taxon>
    </lineage>
</organism>
<dbReference type="SUPFAM" id="SSF46785">
    <property type="entry name" value="Winged helix' DNA-binding domain"/>
    <property type="match status" value="1"/>
</dbReference>
<name>A0ABP8V721_9GAMM</name>
<dbReference type="InterPro" id="IPR036388">
    <property type="entry name" value="WH-like_DNA-bd_sf"/>
</dbReference>
<dbReference type="Proteomes" id="UP001500604">
    <property type="component" value="Unassembled WGS sequence"/>
</dbReference>
<reference evidence="7" key="1">
    <citation type="journal article" date="2019" name="Int. J. Syst. Evol. Microbiol.">
        <title>The Global Catalogue of Microorganisms (GCM) 10K type strain sequencing project: providing services to taxonomists for standard genome sequencing and annotation.</title>
        <authorList>
            <consortium name="The Broad Institute Genomics Platform"/>
            <consortium name="The Broad Institute Genome Sequencing Center for Infectious Disease"/>
            <person name="Wu L."/>
            <person name="Ma J."/>
        </authorList>
    </citation>
    <scope>NUCLEOTIDE SEQUENCE [LARGE SCALE GENOMIC DNA]</scope>
    <source>
        <strain evidence="7">JCM 17805</strain>
    </source>
</reference>
<dbReference type="InterPro" id="IPR005119">
    <property type="entry name" value="LysR_subst-bd"/>
</dbReference>
<protein>
    <submittedName>
        <fullName evidence="6">LysR family transcriptional regulator</fullName>
    </submittedName>
</protein>
<dbReference type="SUPFAM" id="SSF53850">
    <property type="entry name" value="Periplasmic binding protein-like II"/>
    <property type="match status" value="1"/>
</dbReference>
<dbReference type="InterPro" id="IPR036390">
    <property type="entry name" value="WH_DNA-bd_sf"/>
</dbReference>
<comment type="similarity">
    <text evidence="1">Belongs to the LysR transcriptional regulatory family.</text>
</comment>
<evidence type="ECO:0000256" key="2">
    <source>
        <dbReference type="ARBA" id="ARBA00023015"/>
    </source>
</evidence>
<keyword evidence="7" id="KW-1185">Reference proteome</keyword>
<dbReference type="InterPro" id="IPR000847">
    <property type="entry name" value="LysR_HTH_N"/>
</dbReference>
<dbReference type="InterPro" id="IPR058163">
    <property type="entry name" value="LysR-type_TF_proteobact-type"/>
</dbReference>
<feature type="domain" description="HTH lysR-type" evidence="5">
    <location>
        <begin position="5"/>
        <end position="62"/>
    </location>
</feature>
<keyword evidence="4" id="KW-0804">Transcription</keyword>
<dbReference type="PROSITE" id="PS50931">
    <property type="entry name" value="HTH_LYSR"/>
    <property type="match status" value="1"/>
</dbReference>
<proteinExistence type="inferred from homology"/>
<dbReference type="EMBL" id="BAABFL010000463">
    <property type="protein sequence ID" value="GAA4651810.1"/>
    <property type="molecule type" value="Genomic_DNA"/>
</dbReference>
<sequence length="308" mass="34826">MQQPTDLNEALIFVRVVEAGSLTAAAERLTMQKSTVSRKLTAMENRLDVRLIQRSTRRLTLTDIGAEHYERCRQIVQAFEEAELALRRVHEEPSGHLRLVMPIEFGQRFLARVIARFLQRYPQVTIEAELTSRRVDIIEEGIDLAIRVDPGHEPDLVCRKLVSAPVRLLASPAYLDRHPRLRHPSDLAYHNCIRNSSSLAHKTWCLHKNDEKIVINPTGNLILNNITAVREALKAHAGIGTVPNLICQDAINHGELVEVLPGWQLPAGNIYGMYMPRRFMPLALEKLLDHCVDEIATTEASPQVRETA</sequence>
<dbReference type="Gene3D" id="3.40.190.290">
    <property type="match status" value="1"/>
</dbReference>
<dbReference type="Gene3D" id="1.10.10.10">
    <property type="entry name" value="Winged helix-like DNA-binding domain superfamily/Winged helix DNA-binding domain"/>
    <property type="match status" value="1"/>
</dbReference>
<dbReference type="Pfam" id="PF00126">
    <property type="entry name" value="HTH_1"/>
    <property type="match status" value="1"/>
</dbReference>
<evidence type="ECO:0000313" key="7">
    <source>
        <dbReference type="Proteomes" id="UP001500604"/>
    </source>
</evidence>
<evidence type="ECO:0000256" key="1">
    <source>
        <dbReference type="ARBA" id="ARBA00009437"/>
    </source>
</evidence>